<proteinExistence type="predicted"/>
<organism evidence="2 3">
    <name type="scientific">Metaclostridioides mangenotii</name>
    <dbReference type="NCBI Taxonomy" id="1540"/>
    <lineage>
        <taxon>Bacteria</taxon>
        <taxon>Bacillati</taxon>
        <taxon>Bacillota</taxon>
        <taxon>Clostridia</taxon>
        <taxon>Peptostreptococcales</taxon>
        <taxon>Peptostreptococcaceae</taxon>
        <taxon>Metaclostridioides</taxon>
    </lineage>
</organism>
<evidence type="ECO:0000313" key="2">
    <source>
        <dbReference type="EMBL" id="MBP1854723.1"/>
    </source>
</evidence>
<evidence type="ECO:0000313" key="3">
    <source>
        <dbReference type="Proteomes" id="UP000767291"/>
    </source>
</evidence>
<keyword evidence="1" id="KW-0472">Membrane</keyword>
<dbReference type="EMBL" id="JAGGJX010000001">
    <property type="protein sequence ID" value="MBP1854723.1"/>
    <property type="molecule type" value="Genomic_DNA"/>
</dbReference>
<feature type="transmembrane region" description="Helical" evidence="1">
    <location>
        <begin position="31"/>
        <end position="50"/>
    </location>
</feature>
<name>A0ABS4E9X7_9FIRM</name>
<reference evidence="2 3" key="1">
    <citation type="submission" date="2021-03" db="EMBL/GenBank/DDBJ databases">
        <title>Genomic Encyclopedia of Type Strains, Phase IV (KMG-IV): sequencing the most valuable type-strain genomes for metagenomic binning, comparative biology and taxonomic classification.</title>
        <authorList>
            <person name="Goeker M."/>
        </authorList>
    </citation>
    <scope>NUCLEOTIDE SEQUENCE [LARGE SCALE GENOMIC DNA]</scope>
    <source>
        <strain evidence="2 3">DSM 1289</strain>
    </source>
</reference>
<evidence type="ECO:0000256" key="1">
    <source>
        <dbReference type="SAM" id="Phobius"/>
    </source>
</evidence>
<comment type="caution">
    <text evidence="2">The sequence shown here is derived from an EMBL/GenBank/DDBJ whole genome shotgun (WGS) entry which is preliminary data.</text>
</comment>
<evidence type="ECO:0008006" key="4">
    <source>
        <dbReference type="Google" id="ProtNLM"/>
    </source>
</evidence>
<dbReference type="Proteomes" id="UP000767291">
    <property type="component" value="Unassembled WGS sequence"/>
</dbReference>
<keyword evidence="1" id="KW-0812">Transmembrane</keyword>
<gene>
    <name evidence="2" type="ORF">J2Z43_001113</name>
</gene>
<accession>A0ABS4E9X7</accession>
<protein>
    <recommendedName>
        <fullName evidence="4">2-oxoglutarate translocator</fullName>
    </recommendedName>
</protein>
<keyword evidence="1" id="KW-1133">Transmembrane helix</keyword>
<dbReference type="RefSeq" id="WP_024620702.1">
    <property type="nucleotide sequence ID" value="NZ_BAAACS010000013.1"/>
</dbReference>
<sequence length="51" mass="5494">MRNNNKSKVLIGMLCLSIGVATILSIILPGWIWSTLTALILIGCGALLFFC</sequence>
<keyword evidence="3" id="KW-1185">Reference proteome</keyword>